<evidence type="ECO:0000256" key="2">
    <source>
        <dbReference type="SAM" id="SignalP"/>
    </source>
</evidence>
<gene>
    <name evidence="4" type="ORF">L2689_14945</name>
</gene>
<proteinExistence type="predicted"/>
<feature type="domain" description="Outer membrane protein beta-barrel" evidence="3">
    <location>
        <begin position="8"/>
        <end position="182"/>
    </location>
</feature>
<dbReference type="InterPro" id="IPR011250">
    <property type="entry name" value="OMP/PagP_B-barrel"/>
</dbReference>
<dbReference type="Gene3D" id="2.40.160.20">
    <property type="match status" value="1"/>
</dbReference>
<evidence type="ECO:0000313" key="5">
    <source>
        <dbReference type="Proteomes" id="UP001203212"/>
    </source>
</evidence>
<dbReference type="InterPro" id="IPR027385">
    <property type="entry name" value="Beta-barrel_OMP"/>
</dbReference>
<dbReference type="Pfam" id="PF13505">
    <property type="entry name" value="OMP_b-brl"/>
    <property type="match status" value="1"/>
</dbReference>
<evidence type="ECO:0000256" key="1">
    <source>
        <dbReference type="ARBA" id="ARBA00022729"/>
    </source>
</evidence>
<keyword evidence="1 2" id="KW-0732">Signal</keyword>
<dbReference type="InterPro" id="IPR006315">
    <property type="entry name" value="OM_autotransptr_brl_dom"/>
</dbReference>
<sequence length="182" mass="19904">MKKISLMTLPLLGLFALPAIAENDHTGFYVGGAVNKVEFKVDESEKETGLGIYGGYNFNHWFGLEANLFVSGNMGDDEIDAIAGALTIAPKFTWQFNDTFSGYAKIGLASMALAVESYYLDTTFSGVGVTYGFGVNASVTEKLNIRLSYDVTSGDLESDDYNWVEDLDSEIKQVALGLHYQF</sequence>
<reference evidence="4 5" key="1">
    <citation type="submission" date="2022-01" db="EMBL/GenBank/DDBJ databases">
        <title>Whole genome-based taxonomy of the Shewanellaceae.</title>
        <authorList>
            <person name="Martin-Rodriguez A.J."/>
        </authorList>
    </citation>
    <scope>NUCLEOTIDE SEQUENCE [LARGE SCALE GENOMIC DNA]</scope>
    <source>
        <strain evidence="4 5">JCM 17801</strain>
    </source>
</reference>
<evidence type="ECO:0000259" key="3">
    <source>
        <dbReference type="Pfam" id="PF13505"/>
    </source>
</evidence>
<feature type="signal peptide" evidence="2">
    <location>
        <begin position="1"/>
        <end position="21"/>
    </location>
</feature>
<feature type="chain" id="PRO_5045248179" evidence="2">
    <location>
        <begin position="22"/>
        <end position="182"/>
    </location>
</feature>
<protein>
    <submittedName>
        <fullName evidence="4">Porin family protein</fullName>
    </submittedName>
</protein>
<comment type="caution">
    <text evidence="4">The sequence shown here is derived from an EMBL/GenBank/DDBJ whole genome shotgun (WGS) entry which is preliminary data.</text>
</comment>
<organism evidence="4 5">
    <name type="scientific">Shewanella aestuarii</name>
    <dbReference type="NCBI Taxonomy" id="1028752"/>
    <lineage>
        <taxon>Bacteria</taxon>
        <taxon>Pseudomonadati</taxon>
        <taxon>Pseudomonadota</taxon>
        <taxon>Gammaproteobacteria</taxon>
        <taxon>Alteromonadales</taxon>
        <taxon>Shewanellaceae</taxon>
        <taxon>Shewanella</taxon>
    </lineage>
</organism>
<dbReference type="SUPFAM" id="SSF56925">
    <property type="entry name" value="OMPA-like"/>
    <property type="match status" value="1"/>
</dbReference>
<dbReference type="Proteomes" id="UP001203212">
    <property type="component" value="Unassembled WGS sequence"/>
</dbReference>
<keyword evidence="5" id="KW-1185">Reference proteome</keyword>
<dbReference type="NCBIfam" id="TIGR01414">
    <property type="entry name" value="autotrans_barl"/>
    <property type="match status" value="1"/>
</dbReference>
<accession>A0ABT0L537</accession>
<dbReference type="RefSeq" id="WP_188843369.1">
    <property type="nucleotide sequence ID" value="NZ_BMOT01000013.1"/>
</dbReference>
<name>A0ABT0L537_9GAMM</name>
<evidence type="ECO:0000313" key="4">
    <source>
        <dbReference type="EMBL" id="MCL1118535.1"/>
    </source>
</evidence>
<dbReference type="EMBL" id="JAKILK010000011">
    <property type="protein sequence ID" value="MCL1118535.1"/>
    <property type="molecule type" value="Genomic_DNA"/>
</dbReference>